<accession>A0ABT8EIV7</accession>
<organism evidence="1 2">
    <name type="scientific">Alcaligenes endophyticus</name>
    <dbReference type="NCBI Taxonomy" id="1929088"/>
    <lineage>
        <taxon>Bacteria</taxon>
        <taxon>Pseudomonadati</taxon>
        <taxon>Pseudomonadota</taxon>
        <taxon>Betaproteobacteria</taxon>
        <taxon>Burkholderiales</taxon>
        <taxon>Alcaligenaceae</taxon>
        <taxon>Alcaligenes</taxon>
    </lineage>
</organism>
<sequence>MEDKMVLSAEEIERLSDDIYVRPIDIRKIEQAVLQSPEIREALSDKKRIDWLADPSNDGNVMLPRDIVLQNPHSLRDAIDSAMEQKT</sequence>
<keyword evidence="2" id="KW-1185">Reference proteome</keyword>
<dbReference type="RefSeq" id="WP_266124848.1">
    <property type="nucleotide sequence ID" value="NZ_JAJHNU010000001.1"/>
</dbReference>
<name>A0ABT8EIV7_9BURK</name>
<dbReference type="Proteomes" id="UP001168613">
    <property type="component" value="Unassembled WGS sequence"/>
</dbReference>
<dbReference type="EMBL" id="JAJHNU010000001">
    <property type="protein sequence ID" value="MDN4121224.1"/>
    <property type="molecule type" value="Genomic_DNA"/>
</dbReference>
<evidence type="ECO:0000313" key="2">
    <source>
        <dbReference type="Proteomes" id="UP001168613"/>
    </source>
</evidence>
<comment type="caution">
    <text evidence="1">The sequence shown here is derived from an EMBL/GenBank/DDBJ whole genome shotgun (WGS) entry which is preliminary data.</text>
</comment>
<reference evidence="1" key="1">
    <citation type="submission" date="2021-11" db="EMBL/GenBank/DDBJ databases">
        <title>Draft genome sequence of Alcaligenes endophyticus type strain CCUG 75668T.</title>
        <authorList>
            <person name="Salva-Serra F."/>
            <person name="Duran R.E."/>
            <person name="Seeger M."/>
            <person name="Moore E.R.B."/>
            <person name="Jaen-Luchoro D."/>
        </authorList>
    </citation>
    <scope>NUCLEOTIDE SEQUENCE</scope>
    <source>
        <strain evidence="1">CCUG 75668</strain>
    </source>
</reference>
<evidence type="ECO:0000313" key="1">
    <source>
        <dbReference type="EMBL" id="MDN4121224.1"/>
    </source>
</evidence>
<gene>
    <name evidence="1" type="ORF">LMS43_07990</name>
</gene>
<proteinExistence type="predicted"/>
<protein>
    <submittedName>
        <fullName evidence="1">Uncharacterized protein</fullName>
    </submittedName>
</protein>